<dbReference type="Pfam" id="PF13620">
    <property type="entry name" value="CarboxypepD_reg"/>
    <property type="match status" value="1"/>
</dbReference>
<dbReference type="Pfam" id="PF10577">
    <property type="entry name" value="FAM171A1-2-B_N"/>
    <property type="match status" value="1"/>
</dbReference>
<keyword evidence="3" id="KW-1185">Reference proteome</keyword>
<reference evidence="2 3" key="1">
    <citation type="submission" date="2018-05" db="EMBL/GenBank/DDBJ databases">
        <title>Abyssibacter profundi OUC007T gen. nov., sp. nov, a marine bacterium isolated from seawater of the Mariana Trench.</title>
        <authorList>
            <person name="Zhou S."/>
        </authorList>
    </citation>
    <scope>NUCLEOTIDE SEQUENCE [LARGE SCALE GENOMIC DNA]</scope>
    <source>
        <strain evidence="2 3">OUC007</strain>
    </source>
</reference>
<gene>
    <name evidence="2" type="ORF">DEH80_09865</name>
</gene>
<evidence type="ECO:0000259" key="1">
    <source>
        <dbReference type="Pfam" id="PF10577"/>
    </source>
</evidence>
<dbReference type="PROSITE" id="PS51257">
    <property type="entry name" value="PROKAR_LIPOPROTEIN"/>
    <property type="match status" value="1"/>
</dbReference>
<proteinExistence type="predicted"/>
<dbReference type="Gene3D" id="2.60.120.380">
    <property type="match status" value="1"/>
</dbReference>
<dbReference type="AlphaFoldDB" id="A0A363UL16"/>
<comment type="caution">
    <text evidence="2">The sequence shown here is derived from an EMBL/GenBank/DDBJ whole genome shotgun (WGS) entry which is preliminary data.</text>
</comment>
<accession>A0A363UL16</accession>
<dbReference type="SUPFAM" id="SSF49464">
    <property type="entry name" value="Carboxypeptidase regulatory domain-like"/>
    <property type="match status" value="1"/>
</dbReference>
<dbReference type="InterPro" id="IPR008969">
    <property type="entry name" value="CarboxyPept-like_regulatory"/>
</dbReference>
<dbReference type="RefSeq" id="WP_109720320.1">
    <property type="nucleotide sequence ID" value="NZ_QEQK01000007.1"/>
</dbReference>
<evidence type="ECO:0000313" key="2">
    <source>
        <dbReference type="EMBL" id="PWN56104.1"/>
    </source>
</evidence>
<dbReference type="Gene3D" id="2.60.40.1120">
    <property type="entry name" value="Carboxypeptidase-like, regulatory domain"/>
    <property type="match status" value="1"/>
</dbReference>
<dbReference type="EMBL" id="QEQK01000007">
    <property type="protein sequence ID" value="PWN56104.1"/>
    <property type="molecule type" value="Genomic_DNA"/>
</dbReference>
<organism evidence="2 3">
    <name type="scientific">Abyssibacter profundi</name>
    <dbReference type="NCBI Taxonomy" id="2182787"/>
    <lineage>
        <taxon>Bacteria</taxon>
        <taxon>Pseudomonadati</taxon>
        <taxon>Pseudomonadota</taxon>
        <taxon>Gammaproteobacteria</taxon>
        <taxon>Chromatiales</taxon>
        <taxon>Oceanococcaceae</taxon>
        <taxon>Abyssibacter</taxon>
    </lineage>
</organism>
<protein>
    <recommendedName>
        <fullName evidence="1">FAM171 N-terminal domain-containing protein</fullName>
    </recommendedName>
</protein>
<dbReference type="OrthoDB" id="5624957at2"/>
<name>A0A363UL16_9GAMM</name>
<sequence>MTKTQYLLSLAVAGALTLGGCSSGDDDEDGGGDDPPVMAAACADGVDNDNDGLIDLADAGCSDAADDDETDPATAVGSVVGTISDTTTGALIPSAQVRIGDVTGATDANGEYQLNNVPVGERVMLDVSAAGYETNMRVVDILEGQTSMVSASLLPVGTMEMVDPAAGGNVSIAGSTAMVMFDAGEIDSTASEVMVTLTDVDPGASPDNMPGDFMGMDGGEMTMIESLGAISVNIMDDSGNEVPLSNGSMATIRIPLSSRNANPDPTIPLWAFDESTGLWMREGSAQLVTENGESYYQGEVAHFSYWNADKRLETITLTGCVVDAQGERVSGVRIKSSGVDYTGTSRARSDSNGEFRIQVRRESQLTLRGESGQAVTNTAVINSGSANADITDSCLRFGADNEQPFTIQLTWGESPRDLDSWLYRPEGGHISYTNRGDLESEPFANLDVDDVSSFGPEVITVVRPRVGTYRYFVDNFSEVEPGISGSPARVELTVNGNTRVFTPPAGEQAGSTNYWSVFDITIASDCSATVTPLTGDVWSTAPPERPATPDESIPYCAAPAAIR</sequence>
<dbReference type="InterPro" id="IPR048530">
    <property type="entry name" value="FAM171_N"/>
</dbReference>
<evidence type="ECO:0000313" key="3">
    <source>
        <dbReference type="Proteomes" id="UP000251800"/>
    </source>
</evidence>
<feature type="domain" description="FAM171 N-terminal" evidence="1">
    <location>
        <begin position="223"/>
        <end position="308"/>
    </location>
</feature>
<dbReference type="Proteomes" id="UP000251800">
    <property type="component" value="Unassembled WGS sequence"/>
</dbReference>